<reference evidence="2" key="2">
    <citation type="submission" date="2008-04" db="EMBL/GenBank/DDBJ databases">
        <title>Draft genome sequence of Providencia stuartii(ATCC 25827).</title>
        <authorList>
            <person name="Sudarsanam P."/>
            <person name="Ley R."/>
            <person name="Guruge J."/>
            <person name="Turnbaugh P.J."/>
            <person name="Mahowald M."/>
            <person name="Liep D."/>
            <person name="Gordon J."/>
        </authorList>
    </citation>
    <scope>NUCLEOTIDE SEQUENCE [LARGE SCALE GENOMIC DNA]</scope>
    <source>
        <strain evidence="2">ATCC 25827</strain>
    </source>
</reference>
<name>A0AA86YP90_PROST</name>
<reference evidence="2" key="1">
    <citation type="submission" date="2008-04" db="EMBL/GenBank/DDBJ databases">
        <title>Draft genome sequence of Providencia stuartii (ATCC 25827).</title>
        <authorList>
            <person name="Sudarsanam P."/>
            <person name="Ley R."/>
            <person name="Guruge J."/>
            <person name="Turnbaugh P.J."/>
            <person name="Mahowald M."/>
            <person name="Liep D."/>
            <person name="Gordon J."/>
        </authorList>
    </citation>
    <scope>NUCLEOTIDE SEQUENCE [LARGE SCALE GENOMIC DNA]</scope>
    <source>
        <strain evidence="2">ATCC 25827</strain>
    </source>
</reference>
<proteinExistence type="predicted"/>
<dbReference type="Proteomes" id="UP000004506">
    <property type="component" value="Unassembled WGS sequence"/>
</dbReference>
<evidence type="ECO:0000313" key="2">
    <source>
        <dbReference type="Proteomes" id="UP000004506"/>
    </source>
</evidence>
<protein>
    <submittedName>
        <fullName evidence="1">Uncharacterized protein</fullName>
    </submittedName>
</protein>
<accession>A0AA86YP90</accession>
<evidence type="ECO:0000313" key="1">
    <source>
        <dbReference type="EMBL" id="EDU60515.1"/>
    </source>
</evidence>
<reference evidence="1 2" key="3">
    <citation type="submission" date="2008-05" db="EMBL/GenBank/DDBJ databases">
        <authorList>
            <person name="Fulton L."/>
            <person name="Clifton S."/>
            <person name="Fulton B."/>
            <person name="Xu J."/>
            <person name="Minx P."/>
            <person name="Pepin K.H."/>
            <person name="Johnson M."/>
            <person name="Thiruvilangam P."/>
            <person name="Bhonagiri V."/>
            <person name="Nash W.E."/>
            <person name="Mardis E.R."/>
            <person name="Wilson R.K."/>
        </authorList>
    </citation>
    <scope>NUCLEOTIDE SEQUENCE [LARGE SCALE GENOMIC DNA]</scope>
    <source>
        <strain evidence="1 2">ATCC 25827</strain>
    </source>
</reference>
<dbReference type="EMBL" id="ABJD02000101">
    <property type="protein sequence ID" value="EDU60515.1"/>
    <property type="molecule type" value="Genomic_DNA"/>
</dbReference>
<comment type="caution">
    <text evidence="1">The sequence shown here is derived from an EMBL/GenBank/DDBJ whole genome shotgun (WGS) entry which is preliminary data.</text>
</comment>
<gene>
    <name evidence="1" type="ORF">PROSTU_03722</name>
</gene>
<sequence>MVESRAHGKPTRHETHFVWQGLRLLQEQDINTGKYQTYCCEEHGSSPPSPLL</sequence>
<organism evidence="1 2">
    <name type="scientific">Providencia stuartii ATCC 25827</name>
    <dbReference type="NCBI Taxonomy" id="471874"/>
    <lineage>
        <taxon>Bacteria</taxon>
        <taxon>Pseudomonadati</taxon>
        <taxon>Pseudomonadota</taxon>
        <taxon>Gammaproteobacteria</taxon>
        <taxon>Enterobacterales</taxon>
        <taxon>Morganellaceae</taxon>
        <taxon>Providencia</taxon>
    </lineage>
</organism>
<dbReference type="AlphaFoldDB" id="A0AA86YP90"/>
<dbReference type="RefSeq" id="WP_004922826.1">
    <property type="nucleotide sequence ID" value="NZ_DS607663.1"/>
</dbReference>